<dbReference type="AlphaFoldDB" id="A0A5B7I1G4"/>
<dbReference type="EMBL" id="VSRR010040796">
    <property type="protein sequence ID" value="MPC75297.1"/>
    <property type="molecule type" value="Genomic_DNA"/>
</dbReference>
<evidence type="ECO:0000313" key="1">
    <source>
        <dbReference type="EMBL" id="MPC75297.1"/>
    </source>
</evidence>
<comment type="caution">
    <text evidence="1">The sequence shown here is derived from an EMBL/GenBank/DDBJ whole genome shotgun (WGS) entry which is preliminary data.</text>
</comment>
<protein>
    <submittedName>
        <fullName evidence="1">Uncharacterized protein</fullName>
    </submittedName>
</protein>
<organism evidence="1 2">
    <name type="scientific">Portunus trituberculatus</name>
    <name type="common">Swimming crab</name>
    <name type="synonym">Neptunus trituberculatus</name>
    <dbReference type="NCBI Taxonomy" id="210409"/>
    <lineage>
        <taxon>Eukaryota</taxon>
        <taxon>Metazoa</taxon>
        <taxon>Ecdysozoa</taxon>
        <taxon>Arthropoda</taxon>
        <taxon>Crustacea</taxon>
        <taxon>Multicrustacea</taxon>
        <taxon>Malacostraca</taxon>
        <taxon>Eumalacostraca</taxon>
        <taxon>Eucarida</taxon>
        <taxon>Decapoda</taxon>
        <taxon>Pleocyemata</taxon>
        <taxon>Brachyura</taxon>
        <taxon>Eubrachyura</taxon>
        <taxon>Portunoidea</taxon>
        <taxon>Portunidae</taxon>
        <taxon>Portuninae</taxon>
        <taxon>Portunus</taxon>
    </lineage>
</organism>
<keyword evidence="2" id="KW-1185">Reference proteome</keyword>
<evidence type="ECO:0000313" key="2">
    <source>
        <dbReference type="Proteomes" id="UP000324222"/>
    </source>
</evidence>
<sequence>MSAVNKFFTGLKENSYAIRMSGMAGNLTMNATPHSTTTITTITTKNNTTTTTTTRHLMNLKL</sequence>
<accession>A0A5B7I1G4</accession>
<proteinExistence type="predicted"/>
<gene>
    <name evidence="1" type="ORF">E2C01_069683</name>
</gene>
<reference evidence="1 2" key="1">
    <citation type="submission" date="2019-05" db="EMBL/GenBank/DDBJ databases">
        <title>Another draft genome of Portunus trituberculatus and its Hox gene families provides insights of decapod evolution.</title>
        <authorList>
            <person name="Jeong J.-H."/>
            <person name="Song I."/>
            <person name="Kim S."/>
            <person name="Choi T."/>
            <person name="Kim D."/>
            <person name="Ryu S."/>
            <person name="Kim W."/>
        </authorList>
    </citation>
    <scope>NUCLEOTIDE SEQUENCE [LARGE SCALE GENOMIC DNA]</scope>
    <source>
        <tissue evidence="1">Muscle</tissue>
    </source>
</reference>
<name>A0A5B7I1G4_PORTR</name>
<dbReference type="Proteomes" id="UP000324222">
    <property type="component" value="Unassembled WGS sequence"/>
</dbReference>